<dbReference type="InterPro" id="IPR021964">
    <property type="entry name" value="Colicin_E5_C"/>
</dbReference>
<dbReference type="Proteomes" id="UP000582981">
    <property type="component" value="Unassembled WGS sequence"/>
</dbReference>
<dbReference type="Pfam" id="PF12106">
    <property type="entry name" value="Colicin_E5"/>
    <property type="match status" value="1"/>
</dbReference>
<evidence type="ECO:0000259" key="1">
    <source>
        <dbReference type="Pfam" id="PF12106"/>
    </source>
</evidence>
<protein>
    <recommendedName>
        <fullName evidence="1">Colicin E5 ribonuclease domain-containing protein</fullName>
    </recommendedName>
</protein>
<dbReference type="RefSeq" id="WP_177145901.1">
    <property type="nucleotide sequence ID" value="NZ_JACAPU010000070.1"/>
</dbReference>
<gene>
    <name evidence="2" type="ORF">HX829_32810</name>
</gene>
<evidence type="ECO:0000313" key="2">
    <source>
        <dbReference type="EMBL" id="NWB51259.1"/>
    </source>
</evidence>
<dbReference type="SUPFAM" id="SSF102824">
    <property type="entry name" value="Colicin D/E5 nuclease domain"/>
    <property type="match status" value="1"/>
</dbReference>
<proteinExistence type="predicted"/>
<dbReference type="Gene3D" id="3.30.2310.30">
    <property type="match status" value="1"/>
</dbReference>
<dbReference type="InterPro" id="IPR038234">
    <property type="entry name" value="Colicin_E5_C_sf"/>
</dbReference>
<dbReference type="AlphaFoldDB" id="A0A7Y7WKY7"/>
<sequence>MSPFCPLFAPGYVSADGSYVVRNDRTGAIVQVSNKNDPKWVAPWD</sequence>
<accession>A0A7Y7WKY7</accession>
<evidence type="ECO:0000313" key="3">
    <source>
        <dbReference type="Proteomes" id="UP000582981"/>
    </source>
</evidence>
<dbReference type="EMBL" id="JACAPU010000070">
    <property type="protein sequence ID" value="NWB51259.1"/>
    <property type="molecule type" value="Genomic_DNA"/>
</dbReference>
<dbReference type="InterPro" id="IPR038233">
    <property type="entry name" value="Colicin_D/E5_nuclease"/>
</dbReference>
<reference evidence="2 3" key="1">
    <citation type="submission" date="2020-04" db="EMBL/GenBank/DDBJ databases">
        <title>Molecular characterization of pseudomonads from Agaricus bisporus reveal novel blotch 2 pathogens in Western Europe.</title>
        <authorList>
            <person name="Taparia T."/>
            <person name="Krijger M."/>
            <person name="Haynes E."/>
            <person name="Elpinstone J.G."/>
            <person name="Noble R."/>
            <person name="Van Der Wolf J."/>
        </authorList>
    </citation>
    <scope>NUCLEOTIDE SEQUENCE [LARGE SCALE GENOMIC DNA]</scope>
    <source>
        <strain evidence="2 3">F1001</strain>
    </source>
</reference>
<name>A0A7Y7WKY7_9PSED</name>
<feature type="domain" description="Colicin E5 ribonuclease" evidence="1">
    <location>
        <begin position="10"/>
        <end position="43"/>
    </location>
</feature>
<organism evidence="2 3">
    <name type="scientific">Pseudomonas gingeri</name>
    <dbReference type="NCBI Taxonomy" id="117681"/>
    <lineage>
        <taxon>Bacteria</taxon>
        <taxon>Pseudomonadati</taxon>
        <taxon>Pseudomonadota</taxon>
        <taxon>Gammaproteobacteria</taxon>
        <taxon>Pseudomonadales</taxon>
        <taxon>Pseudomonadaceae</taxon>
        <taxon>Pseudomonas</taxon>
    </lineage>
</organism>
<dbReference type="GO" id="GO:0004540">
    <property type="term" value="F:RNA nuclease activity"/>
    <property type="evidence" value="ECO:0007669"/>
    <property type="project" value="InterPro"/>
</dbReference>
<comment type="caution">
    <text evidence="2">The sequence shown here is derived from an EMBL/GenBank/DDBJ whole genome shotgun (WGS) entry which is preliminary data.</text>
</comment>